<gene>
    <name evidence="1" type="ORF">BI347_20890</name>
</gene>
<dbReference type="EMBL" id="MKCS01000004">
    <property type="protein sequence ID" value="OHX10534.1"/>
    <property type="molecule type" value="Genomic_DNA"/>
</dbReference>
<evidence type="ECO:0008006" key="3">
    <source>
        <dbReference type="Google" id="ProtNLM"/>
    </source>
</evidence>
<reference evidence="1 2" key="1">
    <citation type="submission" date="2016-09" db="EMBL/GenBank/DDBJ databases">
        <title>Chromobacterium muskegensis sp. nov., an insecticidal bacterium isolated from Sphagnum bogs.</title>
        <authorList>
            <person name="Sparks M.E."/>
            <person name="Blackburn M.B."/>
            <person name="Gundersen-Rindal D.E."/>
            <person name="Mitchell A."/>
            <person name="Farrar R."/>
            <person name="Kuhar D."/>
        </authorList>
    </citation>
    <scope>NUCLEOTIDE SEQUENCE [LARGE SCALE GENOMIC DNA]</scope>
    <source>
        <strain evidence="1 2">37-2</strain>
    </source>
</reference>
<evidence type="ECO:0000313" key="2">
    <source>
        <dbReference type="Proteomes" id="UP000180088"/>
    </source>
</evidence>
<comment type="caution">
    <text evidence="1">The sequence shown here is derived from an EMBL/GenBank/DDBJ whole genome shotgun (WGS) entry which is preliminary data.</text>
</comment>
<dbReference type="AlphaFoldDB" id="A0A1S1WU65"/>
<sequence>MARCWQTDFARWWASEKSLGELDAFLLTVLQIQPSEIDGLDMEDYWRWMGEAERELKRRQARLQQAFS</sequence>
<evidence type="ECO:0000313" key="1">
    <source>
        <dbReference type="EMBL" id="OHX10534.1"/>
    </source>
</evidence>
<proteinExistence type="predicted"/>
<accession>A0A1S1WU65</accession>
<organism evidence="1 2">
    <name type="scientific">Chromobacterium sphagni</name>
    <dbReference type="NCBI Taxonomy" id="1903179"/>
    <lineage>
        <taxon>Bacteria</taxon>
        <taxon>Pseudomonadati</taxon>
        <taxon>Pseudomonadota</taxon>
        <taxon>Betaproteobacteria</taxon>
        <taxon>Neisseriales</taxon>
        <taxon>Chromobacteriaceae</taxon>
        <taxon>Chromobacterium</taxon>
    </lineage>
</organism>
<protein>
    <recommendedName>
        <fullName evidence="3">GpE family phage tail protein</fullName>
    </recommendedName>
</protein>
<name>A0A1S1WU65_9NEIS</name>
<dbReference type="Proteomes" id="UP000180088">
    <property type="component" value="Unassembled WGS sequence"/>
</dbReference>